<dbReference type="Pfam" id="PF00196">
    <property type="entry name" value="GerE"/>
    <property type="match status" value="1"/>
</dbReference>
<keyword evidence="7" id="KW-1185">Reference proteome</keyword>
<dbReference type="Gene3D" id="3.40.50.2300">
    <property type="match status" value="1"/>
</dbReference>
<reference evidence="6 7" key="1">
    <citation type="submission" date="2017-10" db="EMBL/GenBank/DDBJ databases">
        <title>The draft genome sequence of Lewinella nigricans NBRC 102662.</title>
        <authorList>
            <person name="Wang K."/>
        </authorList>
    </citation>
    <scope>NUCLEOTIDE SEQUENCE [LARGE SCALE GENOMIC DNA]</scope>
    <source>
        <strain evidence="6 7">NBRC 102662</strain>
    </source>
</reference>
<evidence type="ECO:0000256" key="2">
    <source>
        <dbReference type="ARBA" id="ARBA00023125"/>
    </source>
</evidence>
<dbReference type="PRINTS" id="PR00038">
    <property type="entry name" value="HTHLUXR"/>
</dbReference>
<protein>
    <submittedName>
        <fullName evidence="6">DNA-binding response regulator</fullName>
    </submittedName>
</protein>
<dbReference type="CDD" id="cd17535">
    <property type="entry name" value="REC_NarL-like"/>
    <property type="match status" value="1"/>
</dbReference>
<dbReference type="Pfam" id="PF00072">
    <property type="entry name" value="Response_reg"/>
    <property type="match status" value="1"/>
</dbReference>
<feature type="domain" description="Response regulatory" evidence="5">
    <location>
        <begin position="6"/>
        <end position="122"/>
    </location>
</feature>
<dbReference type="PROSITE" id="PS50043">
    <property type="entry name" value="HTH_LUXR_2"/>
    <property type="match status" value="1"/>
</dbReference>
<evidence type="ECO:0000256" key="3">
    <source>
        <dbReference type="PROSITE-ProRule" id="PRU00169"/>
    </source>
</evidence>
<feature type="modified residue" description="4-aspartylphosphate" evidence="3">
    <location>
        <position position="57"/>
    </location>
</feature>
<dbReference type="SMART" id="SM00448">
    <property type="entry name" value="REC"/>
    <property type="match status" value="1"/>
</dbReference>
<dbReference type="GO" id="GO:0003677">
    <property type="term" value="F:DNA binding"/>
    <property type="evidence" value="ECO:0007669"/>
    <property type="project" value="UniProtKB-KW"/>
</dbReference>
<dbReference type="SUPFAM" id="SSF46894">
    <property type="entry name" value="C-terminal effector domain of the bipartite response regulators"/>
    <property type="match status" value="1"/>
</dbReference>
<dbReference type="EMBL" id="PDUD01000052">
    <property type="protein sequence ID" value="PHN01610.1"/>
    <property type="molecule type" value="Genomic_DNA"/>
</dbReference>
<dbReference type="AlphaFoldDB" id="A0A2D0MZK9"/>
<name>A0A2D0MZK9_FLAN2</name>
<evidence type="ECO:0000313" key="7">
    <source>
        <dbReference type="Proteomes" id="UP000223913"/>
    </source>
</evidence>
<dbReference type="InterPro" id="IPR000792">
    <property type="entry name" value="Tscrpt_reg_LuxR_C"/>
</dbReference>
<evidence type="ECO:0000259" key="4">
    <source>
        <dbReference type="PROSITE" id="PS50043"/>
    </source>
</evidence>
<sequence length="216" mass="24184">MQNPIRVAIFEDSRALLESMSMILNNEDGFACTGAFHNGNDLIKKVLQANPDVILMDIQMPGITGIEATWIIRQQFPDLKIIIQTVFSDDDLVFRAIRAGANGYLLKTAGPGQLIDKIREVLDGGAPMSPMIASKVLHMVRQPHLAPGVADNFNLTERETETLRHLVDGLSYKQIADLMHISFYTVQSHVRHIYEKLQVSSKSEAISKVFKNRLLE</sequence>
<dbReference type="InterPro" id="IPR001789">
    <property type="entry name" value="Sig_transdc_resp-reg_receiver"/>
</dbReference>
<dbReference type="InterPro" id="IPR058245">
    <property type="entry name" value="NreC/VraR/RcsB-like_REC"/>
</dbReference>
<dbReference type="GO" id="GO:0006355">
    <property type="term" value="P:regulation of DNA-templated transcription"/>
    <property type="evidence" value="ECO:0007669"/>
    <property type="project" value="InterPro"/>
</dbReference>
<dbReference type="RefSeq" id="WP_099155042.1">
    <property type="nucleotide sequence ID" value="NZ_PDUD01000052.1"/>
</dbReference>
<dbReference type="SUPFAM" id="SSF52172">
    <property type="entry name" value="CheY-like"/>
    <property type="match status" value="1"/>
</dbReference>
<dbReference type="SMART" id="SM00421">
    <property type="entry name" value="HTH_LUXR"/>
    <property type="match status" value="1"/>
</dbReference>
<dbReference type="CDD" id="cd06170">
    <property type="entry name" value="LuxR_C_like"/>
    <property type="match status" value="1"/>
</dbReference>
<dbReference type="PROSITE" id="PS50110">
    <property type="entry name" value="RESPONSE_REGULATORY"/>
    <property type="match status" value="1"/>
</dbReference>
<dbReference type="OrthoDB" id="9797341at2"/>
<feature type="domain" description="HTH luxR-type" evidence="4">
    <location>
        <begin position="148"/>
        <end position="213"/>
    </location>
</feature>
<dbReference type="PROSITE" id="PS00622">
    <property type="entry name" value="HTH_LUXR_1"/>
    <property type="match status" value="1"/>
</dbReference>
<dbReference type="InterPro" id="IPR039420">
    <property type="entry name" value="WalR-like"/>
</dbReference>
<keyword evidence="2 6" id="KW-0238">DNA-binding</keyword>
<accession>A0A2D0MZK9</accession>
<dbReference type="Proteomes" id="UP000223913">
    <property type="component" value="Unassembled WGS sequence"/>
</dbReference>
<dbReference type="InterPro" id="IPR016032">
    <property type="entry name" value="Sig_transdc_resp-reg_C-effctor"/>
</dbReference>
<gene>
    <name evidence="6" type="ORF">CRP01_36535</name>
</gene>
<keyword evidence="1 3" id="KW-0597">Phosphoprotein</keyword>
<dbReference type="GO" id="GO:0000160">
    <property type="term" value="P:phosphorelay signal transduction system"/>
    <property type="evidence" value="ECO:0007669"/>
    <property type="project" value="InterPro"/>
</dbReference>
<evidence type="ECO:0000259" key="5">
    <source>
        <dbReference type="PROSITE" id="PS50110"/>
    </source>
</evidence>
<dbReference type="PANTHER" id="PTHR43214">
    <property type="entry name" value="TWO-COMPONENT RESPONSE REGULATOR"/>
    <property type="match status" value="1"/>
</dbReference>
<dbReference type="PANTHER" id="PTHR43214:SF43">
    <property type="entry name" value="TWO-COMPONENT RESPONSE REGULATOR"/>
    <property type="match status" value="1"/>
</dbReference>
<proteinExistence type="predicted"/>
<comment type="caution">
    <text evidence="6">The sequence shown here is derived from an EMBL/GenBank/DDBJ whole genome shotgun (WGS) entry which is preliminary data.</text>
</comment>
<evidence type="ECO:0000256" key="1">
    <source>
        <dbReference type="ARBA" id="ARBA00022553"/>
    </source>
</evidence>
<dbReference type="InterPro" id="IPR011006">
    <property type="entry name" value="CheY-like_superfamily"/>
</dbReference>
<evidence type="ECO:0000313" key="6">
    <source>
        <dbReference type="EMBL" id="PHN01610.1"/>
    </source>
</evidence>
<organism evidence="6 7">
    <name type="scientific">Flavilitoribacter nigricans (strain ATCC 23147 / DSM 23189 / NBRC 102662 / NCIMB 1420 / SS-2)</name>
    <name type="common">Lewinella nigricans</name>
    <dbReference type="NCBI Taxonomy" id="1122177"/>
    <lineage>
        <taxon>Bacteria</taxon>
        <taxon>Pseudomonadati</taxon>
        <taxon>Bacteroidota</taxon>
        <taxon>Saprospiria</taxon>
        <taxon>Saprospirales</taxon>
        <taxon>Lewinellaceae</taxon>
        <taxon>Flavilitoribacter</taxon>
    </lineage>
</organism>